<evidence type="ECO:0000313" key="3">
    <source>
        <dbReference type="Proteomes" id="UP000014254"/>
    </source>
</evidence>
<evidence type="ECO:0000256" key="1">
    <source>
        <dbReference type="SAM" id="MobiDB-lite"/>
    </source>
</evidence>
<feature type="region of interest" description="Disordered" evidence="1">
    <location>
        <begin position="66"/>
        <end position="87"/>
    </location>
</feature>
<dbReference type="AlphaFoldDB" id="S2KC27"/>
<accession>S2KC27</accession>
<dbReference type="eggNOG" id="ENOG502T9S4">
    <property type="taxonomic scope" value="Eukaryota"/>
</dbReference>
<dbReference type="InParanoid" id="S2KC27"/>
<dbReference type="OrthoDB" id="2266852at2759"/>
<dbReference type="EMBL" id="KE123896">
    <property type="protein sequence ID" value="EPB93058.1"/>
    <property type="molecule type" value="Genomic_DNA"/>
</dbReference>
<evidence type="ECO:0000313" key="2">
    <source>
        <dbReference type="EMBL" id="EPB93058.1"/>
    </source>
</evidence>
<keyword evidence="3" id="KW-1185">Reference proteome</keyword>
<dbReference type="VEuPathDB" id="FungiDB:HMPREF1544_00132"/>
<dbReference type="OMA" id="PCTNNES"/>
<reference evidence="3" key="1">
    <citation type="submission" date="2013-05" db="EMBL/GenBank/DDBJ databases">
        <title>The Genome sequence of Mucor circinelloides f. circinelloides 1006PhL.</title>
        <authorList>
            <consortium name="The Broad Institute Genomics Platform"/>
            <person name="Cuomo C."/>
            <person name="Earl A."/>
            <person name="Findley K."/>
            <person name="Lee S.C."/>
            <person name="Walker B."/>
            <person name="Young S."/>
            <person name="Zeng Q."/>
            <person name="Gargeya S."/>
            <person name="Fitzgerald M."/>
            <person name="Haas B."/>
            <person name="Abouelleil A."/>
            <person name="Allen A.W."/>
            <person name="Alvarado L."/>
            <person name="Arachchi H.M."/>
            <person name="Berlin A.M."/>
            <person name="Chapman S.B."/>
            <person name="Gainer-Dewar J."/>
            <person name="Goldberg J."/>
            <person name="Griggs A."/>
            <person name="Gujja S."/>
            <person name="Hansen M."/>
            <person name="Howarth C."/>
            <person name="Imamovic A."/>
            <person name="Ireland A."/>
            <person name="Larimer J."/>
            <person name="McCowan C."/>
            <person name="Murphy C."/>
            <person name="Pearson M."/>
            <person name="Poon T.W."/>
            <person name="Priest M."/>
            <person name="Roberts A."/>
            <person name="Saif S."/>
            <person name="Shea T."/>
            <person name="Sisk P."/>
            <person name="Sykes S."/>
            <person name="Wortman J."/>
            <person name="Nusbaum C."/>
            <person name="Birren B."/>
        </authorList>
    </citation>
    <scope>NUCLEOTIDE SEQUENCE [LARGE SCALE GENOMIC DNA]</scope>
    <source>
        <strain evidence="3">1006PhL</strain>
    </source>
</reference>
<name>S2KC27_MUCC1</name>
<organism evidence="2 3">
    <name type="scientific">Mucor circinelloides f. circinelloides (strain 1006PhL)</name>
    <name type="common">Mucormycosis agent</name>
    <name type="synonym">Calyptromyces circinelloides</name>
    <dbReference type="NCBI Taxonomy" id="1220926"/>
    <lineage>
        <taxon>Eukaryota</taxon>
        <taxon>Fungi</taxon>
        <taxon>Fungi incertae sedis</taxon>
        <taxon>Mucoromycota</taxon>
        <taxon>Mucoromycotina</taxon>
        <taxon>Mucoromycetes</taxon>
        <taxon>Mucorales</taxon>
        <taxon>Mucorineae</taxon>
        <taxon>Mucoraceae</taxon>
        <taxon>Mucor</taxon>
    </lineage>
</organism>
<proteinExistence type="predicted"/>
<dbReference type="Proteomes" id="UP000014254">
    <property type="component" value="Unassembled WGS sequence"/>
</dbReference>
<gene>
    <name evidence="2" type="ORF">HMPREF1544_00132</name>
</gene>
<protein>
    <submittedName>
        <fullName evidence="2">Uncharacterized protein</fullName>
    </submittedName>
</protein>
<sequence>MNSLMRKFKRVYKNSTKASYKSKTIPDLSSLFTQSELQKSTMKNGARSSNESYVWSPCTNNESYASSSSAGRDLNDPSSISPSLSAPNTNKAKLNKYIEICKDKANKHGFSLQTEIHQVLASKGIILLKKEQFCLELVRYIDAESLLNNIQSETINRDVKVDTKVYLELATLLRDISDRTDRRVLKSELNRLYEKATKEDGMIIEMFVNLVTKLPNFQRLSPVGEMELTVNFLDPILSHVFLCPDSSKHLVWLNRKDDNTTVCRPDATMVALPQKAENVTLGYVEVKPLDVQSNPELAFIDLVRLGTFARSLMLRKSNRKVLVIQCVGYTMVFYLVSEHSDGITQMVEILTIDVPKEITEIGGLLQKIDDLKRLFLLYDHQLEPRYINVRALEDDPTLTVETINPKRRKKRIPSFSLV</sequence>